<comment type="caution">
    <text evidence="2">The sequence shown here is derived from an EMBL/GenBank/DDBJ whole genome shotgun (WGS) entry which is preliminary data.</text>
</comment>
<keyword evidence="3" id="KW-1185">Reference proteome</keyword>
<sequence>MNDDKRAEVYAEFKDLVNMTPKQLEKWLGTDESKEVGAKSGGKGESVGHTSGREIIEIKGMKKSDLTDAEYEHMQKVVGYIKRHMKQKPKGEVEDTPWRYSLMNWGHDPMKKH</sequence>
<feature type="region of interest" description="Disordered" evidence="1">
    <location>
        <begin position="30"/>
        <end position="53"/>
    </location>
</feature>
<protein>
    <submittedName>
        <fullName evidence="2">DUF3140 domain-containing protein</fullName>
    </submittedName>
</protein>
<dbReference type="InterPro" id="IPR021487">
    <property type="entry name" value="DUF3140"/>
</dbReference>
<dbReference type="PANTHER" id="PTHR40630:SF1">
    <property type="entry name" value="DNA-BINDING PROTEIN"/>
    <property type="match status" value="1"/>
</dbReference>
<gene>
    <name evidence="2" type="ORF">D3218_02510</name>
</gene>
<evidence type="ECO:0000313" key="2">
    <source>
        <dbReference type="EMBL" id="RIY03638.1"/>
    </source>
</evidence>
<organism evidence="2 3">
    <name type="scientific">Aureimonas flava</name>
    <dbReference type="NCBI Taxonomy" id="2320271"/>
    <lineage>
        <taxon>Bacteria</taxon>
        <taxon>Pseudomonadati</taxon>
        <taxon>Pseudomonadota</taxon>
        <taxon>Alphaproteobacteria</taxon>
        <taxon>Hyphomicrobiales</taxon>
        <taxon>Aurantimonadaceae</taxon>
        <taxon>Aureimonas</taxon>
    </lineage>
</organism>
<dbReference type="PANTHER" id="PTHR40630">
    <property type="entry name" value="POSSIBLE DNA-BINDING PROTEIN"/>
    <property type="match status" value="1"/>
</dbReference>
<dbReference type="AlphaFoldDB" id="A0A3A1WP13"/>
<evidence type="ECO:0000256" key="1">
    <source>
        <dbReference type="SAM" id="MobiDB-lite"/>
    </source>
</evidence>
<dbReference type="OrthoDB" id="513524at2"/>
<accession>A0A3A1WP13</accession>
<dbReference type="EMBL" id="QYRN01000001">
    <property type="protein sequence ID" value="RIY03638.1"/>
    <property type="molecule type" value="Genomic_DNA"/>
</dbReference>
<evidence type="ECO:0000313" key="3">
    <source>
        <dbReference type="Proteomes" id="UP000265750"/>
    </source>
</evidence>
<dbReference type="RefSeq" id="WP_119538293.1">
    <property type="nucleotide sequence ID" value="NZ_QYRN01000001.1"/>
</dbReference>
<proteinExistence type="predicted"/>
<name>A0A3A1WP13_9HYPH</name>
<dbReference type="Proteomes" id="UP000265750">
    <property type="component" value="Unassembled WGS sequence"/>
</dbReference>
<reference evidence="3" key="1">
    <citation type="submission" date="2018-09" db="EMBL/GenBank/DDBJ databases">
        <authorList>
            <person name="Tuo L."/>
        </authorList>
    </citation>
    <scope>NUCLEOTIDE SEQUENCE [LARGE SCALE GENOMIC DNA]</scope>
    <source>
        <strain evidence="3">M2BS4Y-1</strain>
    </source>
</reference>
<dbReference type="Pfam" id="PF11338">
    <property type="entry name" value="DUF3140"/>
    <property type="match status" value="1"/>
</dbReference>